<organism evidence="1 2">
    <name type="scientific">Sphaerodactylus townsendi</name>
    <dbReference type="NCBI Taxonomy" id="933632"/>
    <lineage>
        <taxon>Eukaryota</taxon>
        <taxon>Metazoa</taxon>
        <taxon>Chordata</taxon>
        <taxon>Craniata</taxon>
        <taxon>Vertebrata</taxon>
        <taxon>Euteleostomi</taxon>
        <taxon>Lepidosauria</taxon>
        <taxon>Squamata</taxon>
        <taxon>Bifurcata</taxon>
        <taxon>Gekkota</taxon>
        <taxon>Sphaerodactylidae</taxon>
        <taxon>Sphaerodactylus</taxon>
    </lineage>
</organism>
<name>A0ACB8E7B3_9SAUR</name>
<proteinExistence type="predicted"/>
<dbReference type="Proteomes" id="UP000827872">
    <property type="component" value="Linkage Group LG10"/>
</dbReference>
<keyword evidence="2" id="KW-1185">Reference proteome</keyword>
<protein>
    <submittedName>
        <fullName evidence="1">Uncharacterized protein</fullName>
    </submittedName>
</protein>
<sequence>MPETEFKSPFIMFKNPQALLSDLGQFLSLKVMVADALDVLLEFAKPLRDAAALTRSRQEVLGPRGGVVGSPPLPPKLAAGGSLRSTSPAAAGILLLQQPRSFPAKCGRLPSSCACNRGASRRREEAALSKMVSAAAARGCLRVLPTLSLQHQSANVTSTRESTWGPDSDCELQKQSASQATNMQGQKPRRTEARLAEIEHDSCGDSETV</sequence>
<gene>
    <name evidence="1" type="ORF">K3G42_015873</name>
</gene>
<dbReference type="EMBL" id="CM037623">
    <property type="protein sequence ID" value="KAH7988376.1"/>
    <property type="molecule type" value="Genomic_DNA"/>
</dbReference>
<evidence type="ECO:0000313" key="1">
    <source>
        <dbReference type="EMBL" id="KAH7988376.1"/>
    </source>
</evidence>
<comment type="caution">
    <text evidence="1">The sequence shown here is derived from an EMBL/GenBank/DDBJ whole genome shotgun (WGS) entry which is preliminary data.</text>
</comment>
<evidence type="ECO:0000313" key="2">
    <source>
        <dbReference type="Proteomes" id="UP000827872"/>
    </source>
</evidence>
<accession>A0ACB8E7B3</accession>
<reference evidence="1" key="1">
    <citation type="submission" date="2021-08" db="EMBL/GenBank/DDBJ databases">
        <title>The first chromosome-level gecko genome reveals the dynamic sex chromosomes of Neotropical dwarf geckos (Sphaerodactylidae: Sphaerodactylus).</title>
        <authorList>
            <person name="Pinto B.J."/>
            <person name="Keating S.E."/>
            <person name="Gamble T."/>
        </authorList>
    </citation>
    <scope>NUCLEOTIDE SEQUENCE</scope>
    <source>
        <strain evidence="1">TG3544</strain>
    </source>
</reference>